<evidence type="ECO:0000256" key="8">
    <source>
        <dbReference type="PIRSR" id="PIRSR001013-1"/>
    </source>
</evidence>
<keyword evidence="7" id="KW-0255">Endonuclease</keyword>
<name>A0A1S7DTS8_RIEAN</name>
<evidence type="ECO:0000313" key="9">
    <source>
        <dbReference type="EMBL" id="AQY22461.1"/>
    </source>
</evidence>
<proteinExistence type="inferred from homology"/>
<evidence type="ECO:0000256" key="5">
    <source>
        <dbReference type="ARBA" id="ARBA00022722"/>
    </source>
</evidence>
<dbReference type="PIRSF" id="PIRSF001013">
    <property type="entry name" value="Barnase"/>
    <property type="match status" value="1"/>
</dbReference>
<dbReference type="EC" id="3.1.27.-" evidence="7"/>
<protein>
    <recommendedName>
        <fullName evidence="3 7">Ribonuclease</fullName>
        <ecNumber evidence="7">3.1.27.-</ecNumber>
    </recommendedName>
</protein>
<dbReference type="InterPro" id="IPR001887">
    <property type="entry name" value="Barnase"/>
</dbReference>
<keyword evidence="6 7" id="KW-0378">Hydrolase</keyword>
<evidence type="ECO:0000256" key="1">
    <source>
        <dbReference type="ARBA" id="ARBA00004613"/>
    </source>
</evidence>
<dbReference type="GO" id="GO:0004521">
    <property type="term" value="F:RNA endonuclease activity"/>
    <property type="evidence" value="ECO:0007669"/>
    <property type="project" value="UniProtKB-UniRule"/>
</dbReference>
<dbReference type="EMBL" id="CP011859">
    <property type="protein sequence ID" value="AQY22461.1"/>
    <property type="molecule type" value="Genomic_DNA"/>
</dbReference>
<dbReference type="PRINTS" id="PR00117">
    <property type="entry name" value="BARNASE"/>
</dbReference>
<reference evidence="9 10" key="1">
    <citation type="submission" date="2015-06" db="EMBL/GenBank/DDBJ databases">
        <title>R. anatipestifer strain HXb2 is the most virulent strain so far, and the genome sequence would help us uncover the pathogenesis.</title>
        <authorList>
            <person name="Hu Q."/>
            <person name="Qi J."/>
            <person name="Bo H."/>
            <person name="Liu G."/>
            <person name="Tao M."/>
            <person name="Ding Y."/>
            <person name="Xue Y."/>
        </authorList>
    </citation>
    <scope>NUCLEOTIDE SEQUENCE [LARGE SCALE GENOMIC DNA]</scope>
    <source>
        <strain evidence="9 10">HXb2</strain>
    </source>
</reference>
<feature type="active site" description="Proton donor" evidence="8">
    <location>
        <position position="154"/>
    </location>
</feature>
<accession>A0A1S7DTS8</accession>
<dbReference type="AlphaFoldDB" id="A0A1S7DTS8"/>
<evidence type="ECO:0000256" key="4">
    <source>
        <dbReference type="ARBA" id="ARBA00022525"/>
    </source>
</evidence>
<evidence type="ECO:0000256" key="6">
    <source>
        <dbReference type="ARBA" id="ARBA00022801"/>
    </source>
</evidence>
<sequence>MKYLNSKWIFLVLGLLAGTLIGVKCFQKSSPDALNNVTSKVSTRASSQESTQQDIKALTEENTVIAYIKEHHELPAYYITKSEAKKSGWNPSSGNLCEVLPGKAIGGDKFRNRENQLPRRDRYYEADINYQCGRRNADRLVFTKDGKVWITKDHYKTFQEK</sequence>
<keyword evidence="4 7" id="KW-0964">Secreted</keyword>
<dbReference type="InterPro" id="IPR016191">
    <property type="entry name" value="Ribonuclease/ribotoxin"/>
</dbReference>
<evidence type="ECO:0000313" key="10">
    <source>
        <dbReference type="Proteomes" id="UP000189883"/>
    </source>
</evidence>
<feature type="active site" description="Proton acceptor" evidence="8">
    <location>
        <position position="125"/>
    </location>
</feature>
<dbReference type="Proteomes" id="UP000189883">
    <property type="component" value="Chromosome"/>
</dbReference>
<keyword evidence="5 7" id="KW-0540">Nuclease</keyword>
<dbReference type="GO" id="GO:0003723">
    <property type="term" value="F:RNA binding"/>
    <property type="evidence" value="ECO:0007669"/>
    <property type="project" value="UniProtKB-UniRule"/>
</dbReference>
<organism evidence="9 10">
    <name type="scientific">Riemerella anatipestifer</name>
    <name type="common">Moraxella anatipestifer</name>
    <dbReference type="NCBI Taxonomy" id="34085"/>
    <lineage>
        <taxon>Bacteria</taxon>
        <taxon>Pseudomonadati</taxon>
        <taxon>Bacteroidota</taxon>
        <taxon>Flavobacteriia</taxon>
        <taxon>Flavobacteriales</taxon>
        <taxon>Weeksellaceae</taxon>
        <taxon>Riemerella</taxon>
    </lineage>
</organism>
<evidence type="ECO:0000256" key="2">
    <source>
        <dbReference type="ARBA" id="ARBA00009006"/>
    </source>
</evidence>
<dbReference type="GO" id="GO:0016787">
    <property type="term" value="F:hydrolase activity"/>
    <property type="evidence" value="ECO:0007669"/>
    <property type="project" value="UniProtKB-KW"/>
</dbReference>
<comment type="similarity">
    <text evidence="2 7">Belongs to the ribonuclease N1/T1 family.</text>
</comment>
<comment type="subcellular location">
    <subcellularLocation>
        <location evidence="1 7">Secreted</location>
    </subcellularLocation>
</comment>
<dbReference type="Gene3D" id="3.10.450.30">
    <property type="entry name" value="Microbial ribonucleases"/>
    <property type="match status" value="1"/>
</dbReference>
<dbReference type="SUPFAM" id="SSF53933">
    <property type="entry name" value="Microbial ribonucleases"/>
    <property type="match status" value="1"/>
</dbReference>
<gene>
    <name evidence="9" type="ORF">AB406_1516</name>
</gene>
<dbReference type="RefSeq" id="WP_079207639.1">
    <property type="nucleotide sequence ID" value="NZ_CP011859.1"/>
</dbReference>
<dbReference type="GO" id="GO:0005576">
    <property type="term" value="C:extracellular region"/>
    <property type="evidence" value="ECO:0007669"/>
    <property type="project" value="UniProtKB-SubCell"/>
</dbReference>
<dbReference type="InterPro" id="IPR000026">
    <property type="entry name" value="N1-like"/>
</dbReference>
<dbReference type="Pfam" id="PF00545">
    <property type="entry name" value="Ribonuclease"/>
    <property type="match status" value="1"/>
</dbReference>
<evidence type="ECO:0000256" key="3">
    <source>
        <dbReference type="ARBA" id="ARBA00022214"/>
    </source>
</evidence>
<evidence type="ECO:0000256" key="7">
    <source>
        <dbReference type="PIRNR" id="PIRNR001013"/>
    </source>
</evidence>